<protein>
    <recommendedName>
        <fullName evidence="3">T9SS type A sorting domain-containing protein</fullName>
    </recommendedName>
</protein>
<evidence type="ECO:0008006" key="3">
    <source>
        <dbReference type="Google" id="ProtNLM"/>
    </source>
</evidence>
<dbReference type="EMBL" id="JAGETZ010000001">
    <property type="protein sequence ID" value="MBO2007718.1"/>
    <property type="molecule type" value="Genomic_DNA"/>
</dbReference>
<sequence length="89" mass="8611">MGGPFGPALCEADFAAAQARQSQPALGGASTLMGATLGTVVTVSDALGRPVTSTTADAAGTAALVLPAGLPAGVYLVRVGSKALRLTVE</sequence>
<gene>
    <name evidence="1" type="ORF">J4E00_01555</name>
</gene>
<name>A0ABS3Q9Q7_9BACT</name>
<evidence type="ECO:0000313" key="1">
    <source>
        <dbReference type="EMBL" id="MBO2007718.1"/>
    </source>
</evidence>
<dbReference type="Proteomes" id="UP000664369">
    <property type="component" value="Unassembled WGS sequence"/>
</dbReference>
<evidence type="ECO:0000313" key="2">
    <source>
        <dbReference type="Proteomes" id="UP000664369"/>
    </source>
</evidence>
<keyword evidence="2" id="KW-1185">Reference proteome</keyword>
<comment type="caution">
    <text evidence="1">The sequence shown here is derived from an EMBL/GenBank/DDBJ whole genome shotgun (WGS) entry which is preliminary data.</text>
</comment>
<organism evidence="1 2">
    <name type="scientific">Hymenobacter negativus</name>
    <dbReference type="NCBI Taxonomy" id="2795026"/>
    <lineage>
        <taxon>Bacteria</taxon>
        <taxon>Pseudomonadati</taxon>
        <taxon>Bacteroidota</taxon>
        <taxon>Cytophagia</taxon>
        <taxon>Cytophagales</taxon>
        <taxon>Hymenobacteraceae</taxon>
        <taxon>Hymenobacter</taxon>
    </lineage>
</organism>
<accession>A0ABS3Q9Q7</accession>
<dbReference type="RefSeq" id="WP_208173250.1">
    <property type="nucleotide sequence ID" value="NZ_JAGETZ010000001.1"/>
</dbReference>
<proteinExistence type="predicted"/>
<reference evidence="1 2" key="1">
    <citation type="submission" date="2021-03" db="EMBL/GenBank/DDBJ databases">
        <authorList>
            <person name="Kim M.K."/>
        </authorList>
    </citation>
    <scope>NUCLEOTIDE SEQUENCE [LARGE SCALE GENOMIC DNA]</scope>
    <source>
        <strain evidence="1 2">BT442</strain>
    </source>
</reference>